<dbReference type="Proteomes" id="UP000814033">
    <property type="component" value="Unassembled WGS sequence"/>
</dbReference>
<gene>
    <name evidence="1" type="ORF">FA95DRAFT_663066</name>
</gene>
<organism evidence="1 2">
    <name type="scientific">Auriscalpium vulgare</name>
    <dbReference type="NCBI Taxonomy" id="40419"/>
    <lineage>
        <taxon>Eukaryota</taxon>
        <taxon>Fungi</taxon>
        <taxon>Dikarya</taxon>
        <taxon>Basidiomycota</taxon>
        <taxon>Agaricomycotina</taxon>
        <taxon>Agaricomycetes</taxon>
        <taxon>Russulales</taxon>
        <taxon>Auriscalpiaceae</taxon>
        <taxon>Auriscalpium</taxon>
    </lineage>
</organism>
<reference evidence="1" key="1">
    <citation type="submission" date="2021-02" db="EMBL/GenBank/DDBJ databases">
        <authorList>
            <consortium name="DOE Joint Genome Institute"/>
            <person name="Ahrendt S."/>
            <person name="Looney B.P."/>
            <person name="Miyauchi S."/>
            <person name="Morin E."/>
            <person name="Drula E."/>
            <person name="Courty P.E."/>
            <person name="Chicoki N."/>
            <person name="Fauchery L."/>
            <person name="Kohler A."/>
            <person name="Kuo A."/>
            <person name="Labutti K."/>
            <person name="Pangilinan J."/>
            <person name="Lipzen A."/>
            <person name="Riley R."/>
            <person name="Andreopoulos W."/>
            <person name="He G."/>
            <person name="Johnson J."/>
            <person name="Barry K.W."/>
            <person name="Grigoriev I.V."/>
            <person name="Nagy L."/>
            <person name="Hibbett D."/>
            <person name="Henrissat B."/>
            <person name="Matheny P.B."/>
            <person name="Labbe J."/>
            <person name="Martin F."/>
        </authorList>
    </citation>
    <scope>NUCLEOTIDE SEQUENCE</scope>
    <source>
        <strain evidence="1">FP105234-sp</strain>
    </source>
</reference>
<name>A0ACB8S251_9AGAM</name>
<evidence type="ECO:0000313" key="2">
    <source>
        <dbReference type="Proteomes" id="UP000814033"/>
    </source>
</evidence>
<sequence>MPLTSSSNAQASSSKRRLEDAPAEPSPSSADTIETHLTAVKNGLTDLREELARERKKSARLQAEVDALHGREDVDVQPRRTRSNSNNVSVQVRIKNLEAEVRKLQKGRLKDKKRIANLREREIRADARELVDEQENGVPDTAHTFLKLLREFHDIVSSPALAESEECSICLEEMQPEFCSSFSCQHIVCDNCITQIPPVGSELVQCPHCRRETSREELEPVDMTATQQWDRLLDVATRFAAKDRRGEQETSEEEEEEERREHFIDDDDDASSPGAESGAPEEGGDIEGNDDVPMDDPEPANEPANDLKTPPSTPPRPSEGLSYSESPLSVKRKKLADLAAARNLKKRR</sequence>
<dbReference type="EMBL" id="MU275864">
    <property type="protein sequence ID" value="KAI0050222.1"/>
    <property type="molecule type" value="Genomic_DNA"/>
</dbReference>
<proteinExistence type="predicted"/>
<comment type="caution">
    <text evidence="1">The sequence shown here is derived from an EMBL/GenBank/DDBJ whole genome shotgun (WGS) entry which is preliminary data.</text>
</comment>
<evidence type="ECO:0000313" key="1">
    <source>
        <dbReference type="EMBL" id="KAI0050222.1"/>
    </source>
</evidence>
<keyword evidence="2" id="KW-1185">Reference proteome</keyword>
<accession>A0ACB8S251</accession>
<reference evidence="1" key="2">
    <citation type="journal article" date="2022" name="New Phytol.">
        <title>Evolutionary transition to the ectomycorrhizal habit in the genomes of a hyperdiverse lineage of mushroom-forming fungi.</title>
        <authorList>
            <person name="Looney B."/>
            <person name="Miyauchi S."/>
            <person name="Morin E."/>
            <person name="Drula E."/>
            <person name="Courty P.E."/>
            <person name="Kohler A."/>
            <person name="Kuo A."/>
            <person name="LaButti K."/>
            <person name="Pangilinan J."/>
            <person name="Lipzen A."/>
            <person name="Riley R."/>
            <person name="Andreopoulos W."/>
            <person name="He G."/>
            <person name="Johnson J."/>
            <person name="Nolan M."/>
            <person name="Tritt A."/>
            <person name="Barry K.W."/>
            <person name="Grigoriev I.V."/>
            <person name="Nagy L.G."/>
            <person name="Hibbett D."/>
            <person name="Henrissat B."/>
            <person name="Matheny P.B."/>
            <person name="Labbe J."/>
            <person name="Martin F.M."/>
        </authorList>
    </citation>
    <scope>NUCLEOTIDE SEQUENCE</scope>
    <source>
        <strain evidence="1">FP105234-sp</strain>
    </source>
</reference>
<protein>
    <submittedName>
        <fullName evidence="1">Uncharacterized protein</fullName>
    </submittedName>
</protein>